<reference evidence="1" key="1">
    <citation type="submission" date="2023-04" db="EMBL/GenBank/DDBJ databases">
        <title>Phytophthora lilii NBRC 32176.</title>
        <authorList>
            <person name="Ichikawa N."/>
            <person name="Sato H."/>
            <person name="Tonouchi N."/>
        </authorList>
    </citation>
    <scope>NUCLEOTIDE SEQUENCE</scope>
    <source>
        <strain evidence="1">NBRC 32176</strain>
    </source>
</reference>
<sequence length="266" mass="30608">MYDDQLGREVDYFDLCPKTPMIFFNHYWDDVPSMPRWPNDKPIYLMPNIEMIELTPEYYWRVNAVLCKTQICFDRVMKWYEQEGNPRNAEVFYTKHTSSDQAQFARKRLGEDAIAPKDFTNRSNFTKLTAEAAFLMCPSRTEGYGHYINQGRASGAVIVTTDAAPMNELITSRKMGVLVQAMHQMDDRMLLGGKYKGEHGLKNVNGLIAAFSSFHLCQTVKTMVQSTTSEQRAAMGANARKQYHEDTNFFAEAMQELREFARKGGR</sequence>
<name>A0A9W6WX04_9STRA</name>
<gene>
    <name evidence="1" type="ORF">Plil01_000816600</name>
</gene>
<dbReference type="EMBL" id="BSXW01000387">
    <property type="protein sequence ID" value="GMF20855.1"/>
    <property type="molecule type" value="Genomic_DNA"/>
</dbReference>
<organism evidence="1 2">
    <name type="scientific">Phytophthora lilii</name>
    <dbReference type="NCBI Taxonomy" id="2077276"/>
    <lineage>
        <taxon>Eukaryota</taxon>
        <taxon>Sar</taxon>
        <taxon>Stramenopiles</taxon>
        <taxon>Oomycota</taxon>
        <taxon>Peronosporomycetes</taxon>
        <taxon>Peronosporales</taxon>
        <taxon>Peronosporaceae</taxon>
        <taxon>Phytophthora</taxon>
    </lineage>
</organism>
<dbReference type="Gene3D" id="3.40.50.2000">
    <property type="entry name" value="Glycogen Phosphorylase B"/>
    <property type="match status" value="1"/>
</dbReference>
<proteinExistence type="predicted"/>
<dbReference type="Proteomes" id="UP001165083">
    <property type="component" value="Unassembled WGS sequence"/>
</dbReference>
<accession>A0A9W6WX04</accession>
<comment type="caution">
    <text evidence="1">The sequence shown here is derived from an EMBL/GenBank/DDBJ whole genome shotgun (WGS) entry which is preliminary data.</text>
</comment>
<dbReference type="AlphaFoldDB" id="A0A9W6WX04"/>
<evidence type="ECO:0000313" key="2">
    <source>
        <dbReference type="Proteomes" id="UP001165083"/>
    </source>
</evidence>
<protein>
    <submittedName>
        <fullName evidence="1">Unnamed protein product</fullName>
    </submittedName>
</protein>
<keyword evidence="2" id="KW-1185">Reference proteome</keyword>
<evidence type="ECO:0000313" key="1">
    <source>
        <dbReference type="EMBL" id="GMF20855.1"/>
    </source>
</evidence>
<dbReference type="OrthoDB" id="2100592at2759"/>
<dbReference type="SUPFAM" id="SSF53756">
    <property type="entry name" value="UDP-Glycosyltransferase/glycogen phosphorylase"/>
    <property type="match status" value="1"/>
</dbReference>